<evidence type="ECO:0000313" key="1">
    <source>
        <dbReference type="EMBL" id="AIL45044.1"/>
    </source>
</evidence>
<organism evidence="1 2">
    <name type="scientific">Elizabethkingia anophelis NUHP1</name>
    <dbReference type="NCBI Taxonomy" id="1338011"/>
    <lineage>
        <taxon>Bacteria</taxon>
        <taxon>Pseudomonadati</taxon>
        <taxon>Bacteroidota</taxon>
        <taxon>Flavobacteriia</taxon>
        <taxon>Flavobacteriales</taxon>
        <taxon>Weeksellaceae</taxon>
        <taxon>Elizabethkingia</taxon>
    </lineage>
</organism>
<dbReference type="AlphaFoldDB" id="A0A077EFW4"/>
<dbReference type="EMBL" id="CP007547">
    <property type="protein sequence ID" value="AIL45044.1"/>
    <property type="molecule type" value="Genomic_DNA"/>
</dbReference>
<dbReference type="STRING" id="1338011.BD94_1269"/>
<dbReference type="RefSeq" id="WP_024565107.1">
    <property type="nucleotide sequence ID" value="NZ_CP007547.1"/>
</dbReference>
<accession>A0A077EFW4</accession>
<evidence type="ECO:0000313" key="2">
    <source>
        <dbReference type="Proteomes" id="UP000028933"/>
    </source>
</evidence>
<name>A0A077EFW4_9FLAO</name>
<reference evidence="1" key="1">
    <citation type="journal article" date="2013" name="Lancet">
        <title>First case of E anophelis outbreak in an intensive-care unit.</title>
        <authorList>
            <person name="Teo J."/>
            <person name="Tan S.Y."/>
            <person name="Tay M."/>
            <person name="Ding Y."/>
            <person name="Kjelleberg S."/>
            <person name="Givskov M."/>
            <person name="Lin R.T."/>
            <person name="Yang L."/>
        </authorList>
    </citation>
    <scope>NUCLEOTIDE SEQUENCE [LARGE SCALE GENOMIC DNA]</scope>
    <source>
        <strain evidence="1">NUHP1</strain>
    </source>
</reference>
<sequence>MKKILLVLTLITAGTIVQAQSYGAIIKRLDRLSSENSGKDYDKFILEGKKFITVKDSTDHSEKHILEFRPNNQVTMIEIIEDKSTKQEYSNIFTGDVVRNHNAVSVRLDKLEEKAMSYPLTYNLLLGYRKGYYYLTNINTREKWIEIHYLDKTKDSKKVQKRK</sequence>
<dbReference type="Proteomes" id="UP000028933">
    <property type="component" value="Chromosome"/>
</dbReference>
<dbReference type="HOGENOM" id="CLU_139605_0_0_10"/>
<gene>
    <name evidence="1" type="ORF">BD94_1269</name>
</gene>
<protein>
    <submittedName>
        <fullName evidence="1">Uncharacterized protein</fullName>
    </submittedName>
</protein>
<dbReference type="KEGG" id="eao:BD94_1269"/>
<reference evidence="1" key="2">
    <citation type="journal article" date="2015" name="Genome Biol. Evol.">
        <title>Complete Genome Sequence and Transcriptomic Analysis of the Novel Pathogen Elizabethkingia anophelis in Response to Oxidative Stress.</title>
        <authorList>
            <person name="Li Y."/>
            <person name="Liu Y."/>
            <person name="Chew S.C."/>
            <person name="Tay M."/>
            <person name="Salido M.M."/>
            <person name="Teo J."/>
            <person name="Lauro F.M."/>
            <person name="Givskov M."/>
            <person name="Yang L."/>
        </authorList>
    </citation>
    <scope>NUCLEOTIDE SEQUENCE</scope>
    <source>
        <strain evidence="1">NUHP1</strain>
    </source>
</reference>
<proteinExistence type="predicted"/>
<dbReference type="eggNOG" id="ENOG5032VGK">
    <property type="taxonomic scope" value="Bacteria"/>
</dbReference>